<proteinExistence type="predicted"/>
<dbReference type="Proteomes" id="UP000266723">
    <property type="component" value="Unassembled WGS sequence"/>
</dbReference>
<organism evidence="1 2">
    <name type="scientific">Brassica cretica</name>
    <name type="common">Mustard</name>
    <dbReference type="NCBI Taxonomy" id="69181"/>
    <lineage>
        <taxon>Eukaryota</taxon>
        <taxon>Viridiplantae</taxon>
        <taxon>Streptophyta</taxon>
        <taxon>Embryophyta</taxon>
        <taxon>Tracheophyta</taxon>
        <taxon>Spermatophyta</taxon>
        <taxon>Magnoliopsida</taxon>
        <taxon>eudicotyledons</taxon>
        <taxon>Gunneridae</taxon>
        <taxon>Pentapetalae</taxon>
        <taxon>rosids</taxon>
        <taxon>malvids</taxon>
        <taxon>Brassicales</taxon>
        <taxon>Brassicaceae</taxon>
        <taxon>Brassiceae</taxon>
        <taxon>Brassica</taxon>
    </lineage>
</organism>
<gene>
    <name evidence="1" type="ORF">DY000_02038845</name>
</gene>
<sequence>MCSRTAWVRDHGYEGLAQYKRRTVIETHKVKIEAHLRVADPTGEEETGRFRNDQIREGSEAIRWRRVAVDFTGEDLREPELNHLRGESRI</sequence>
<keyword evidence="2" id="KW-1185">Reference proteome</keyword>
<comment type="caution">
    <text evidence="1">The sequence shown here is derived from an EMBL/GenBank/DDBJ whole genome shotgun (WGS) entry which is preliminary data.</text>
</comment>
<reference evidence="1 2" key="1">
    <citation type="journal article" date="2020" name="BMC Genomics">
        <title>Intraspecific diversification of the crop wild relative Brassica cretica Lam. using demographic model selection.</title>
        <authorList>
            <person name="Kioukis A."/>
            <person name="Michalopoulou V.A."/>
            <person name="Briers L."/>
            <person name="Pirintsos S."/>
            <person name="Studholme D.J."/>
            <person name="Pavlidis P."/>
            <person name="Sarris P.F."/>
        </authorList>
    </citation>
    <scope>NUCLEOTIDE SEQUENCE [LARGE SCALE GENOMIC DNA]</scope>
    <source>
        <strain evidence="2">cv. PFS-1207/04</strain>
    </source>
</reference>
<protein>
    <submittedName>
        <fullName evidence="1">Uncharacterized protein</fullName>
    </submittedName>
</protein>
<dbReference type="EMBL" id="QGKV02001507">
    <property type="protein sequence ID" value="KAF3527519.1"/>
    <property type="molecule type" value="Genomic_DNA"/>
</dbReference>
<accession>A0ABQ7B5K7</accession>
<evidence type="ECO:0000313" key="2">
    <source>
        <dbReference type="Proteomes" id="UP000266723"/>
    </source>
</evidence>
<name>A0ABQ7B5K7_BRACR</name>
<evidence type="ECO:0000313" key="1">
    <source>
        <dbReference type="EMBL" id="KAF3527519.1"/>
    </source>
</evidence>